<keyword evidence="2" id="KW-0813">Transport</keyword>
<dbReference type="GO" id="GO:0045454">
    <property type="term" value="P:cell redox homeostasis"/>
    <property type="evidence" value="ECO:0000318"/>
    <property type="project" value="GO_Central"/>
</dbReference>
<evidence type="ECO:0000256" key="2">
    <source>
        <dbReference type="ARBA" id="ARBA00022448"/>
    </source>
</evidence>
<dbReference type="Proteomes" id="UP000813463">
    <property type="component" value="Chromosome 5"/>
</dbReference>
<accession>A0A9R0K5T9</accession>
<dbReference type="PANTHER" id="PTHR43601:SF17">
    <property type="entry name" value="THIOREDOXIN-LIKE 1-2, CHLOROPLASTIC"/>
    <property type="match status" value="1"/>
</dbReference>
<dbReference type="Pfam" id="PF00085">
    <property type="entry name" value="Thioredoxin"/>
    <property type="match status" value="1"/>
</dbReference>
<proteinExistence type="inferred from homology"/>
<dbReference type="GO" id="GO:0009507">
    <property type="term" value="C:chloroplast"/>
    <property type="evidence" value="ECO:0000318"/>
    <property type="project" value="GO_Central"/>
</dbReference>
<gene>
    <name evidence="8" type="primary">LOC110798734</name>
</gene>
<dbReference type="KEGG" id="soe:110798734"/>
<protein>
    <submittedName>
        <fullName evidence="8">Thioredoxin-like 1-2, chloroplastic</fullName>
    </submittedName>
</protein>
<evidence type="ECO:0000256" key="3">
    <source>
        <dbReference type="ARBA" id="ARBA00022982"/>
    </source>
</evidence>
<dbReference type="InterPro" id="IPR036249">
    <property type="entry name" value="Thioredoxin-like_sf"/>
</dbReference>
<keyword evidence="3" id="KW-0249">Electron transport</keyword>
<dbReference type="OrthoDB" id="2121326at2759"/>
<evidence type="ECO:0000256" key="1">
    <source>
        <dbReference type="ARBA" id="ARBA00008987"/>
    </source>
</evidence>
<dbReference type="AlphaFoldDB" id="A0A9R0K5T9"/>
<feature type="domain" description="Thioredoxin" evidence="6">
    <location>
        <begin position="112"/>
        <end position="177"/>
    </location>
</feature>
<dbReference type="GeneID" id="110798734"/>
<name>A0A9R0K5T9_SPIOL</name>
<reference evidence="8" key="2">
    <citation type="submission" date="2025-08" db="UniProtKB">
        <authorList>
            <consortium name="RefSeq"/>
        </authorList>
    </citation>
    <scope>IDENTIFICATION</scope>
    <source>
        <tissue evidence="8">Leaf</tissue>
    </source>
</reference>
<dbReference type="InterPro" id="IPR013766">
    <property type="entry name" value="Thioredoxin_domain"/>
</dbReference>
<dbReference type="SUPFAM" id="SSF52833">
    <property type="entry name" value="Thioredoxin-like"/>
    <property type="match status" value="1"/>
</dbReference>
<dbReference type="Gene3D" id="3.40.30.10">
    <property type="entry name" value="Glutaredoxin"/>
    <property type="match status" value="1"/>
</dbReference>
<dbReference type="PANTHER" id="PTHR43601">
    <property type="entry name" value="THIOREDOXIN, MITOCHONDRIAL"/>
    <property type="match status" value="1"/>
</dbReference>
<keyword evidence="4" id="KW-1015">Disulfide bond</keyword>
<evidence type="ECO:0000313" key="8">
    <source>
        <dbReference type="RefSeq" id="XP_021859616.1"/>
    </source>
</evidence>
<evidence type="ECO:0000313" key="7">
    <source>
        <dbReference type="Proteomes" id="UP000813463"/>
    </source>
</evidence>
<comment type="similarity">
    <text evidence="1">Belongs to the thioredoxin family.</text>
</comment>
<keyword evidence="7" id="KW-1185">Reference proteome</keyword>
<organism evidence="7 8">
    <name type="scientific">Spinacia oleracea</name>
    <name type="common">Spinach</name>
    <dbReference type="NCBI Taxonomy" id="3562"/>
    <lineage>
        <taxon>Eukaryota</taxon>
        <taxon>Viridiplantae</taxon>
        <taxon>Streptophyta</taxon>
        <taxon>Embryophyta</taxon>
        <taxon>Tracheophyta</taxon>
        <taxon>Spermatophyta</taxon>
        <taxon>Magnoliopsida</taxon>
        <taxon>eudicotyledons</taxon>
        <taxon>Gunneridae</taxon>
        <taxon>Pentapetalae</taxon>
        <taxon>Caryophyllales</taxon>
        <taxon>Chenopodiaceae</taxon>
        <taxon>Chenopodioideae</taxon>
        <taxon>Anserineae</taxon>
        <taxon>Spinacia</taxon>
    </lineage>
</organism>
<dbReference type="CDD" id="cd02947">
    <property type="entry name" value="TRX_family"/>
    <property type="match status" value="1"/>
</dbReference>
<evidence type="ECO:0000259" key="6">
    <source>
        <dbReference type="Pfam" id="PF00085"/>
    </source>
</evidence>
<evidence type="ECO:0000256" key="4">
    <source>
        <dbReference type="ARBA" id="ARBA00023157"/>
    </source>
</evidence>
<keyword evidence="5" id="KW-0676">Redox-active center</keyword>
<reference evidence="7" key="1">
    <citation type="journal article" date="2021" name="Nat. Commun.">
        <title>Genomic analyses provide insights into spinach domestication and the genetic basis of agronomic traits.</title>
        <authorList>
            <person name="Cai X."/>
            <person name="Sun X."/>
            <person name="Xu C."/>
            <person name="Sun H."/>
            <person name="Wang X."/>
            <person name="Ge C."/>
            <person name="Zhang Z."/>
            <person name="Wang Q."/>
            <person name="Fei Z."/>
            <person name="Jiao C."/>
            <person name="Wang Q."/>
        </authorList>
    </citation>
    <scope>NUCLEOTIDE SEQUENCE [LARGE SCALE GENOMIC DNA]</scope>
    <source>
        <strain evidence="7">cv. Varoflay</strain>
    </source>
</reference>
<dbReference type="RefSeq" id="XP_021859616.1">
    <property type="nucleotide sequence ID" value="XM_022003924.2"/>
</dbReference>
<evidence type="ECO:0000256" key="5">
    <source>
        <dbReference type="ARBA" id="ARBA00023284"/>
    </source>
</evidence>
<dbReference type="FunFam" id="3.40.30.10:FF:000199">
    <property type="entry name" value="Thioredoxin-like 1-2, chloroplastic"/>
    <property type="match status" value="1"/>
</dbReference>
<sequence>MASSSCSLKPGLSVSGFTGKTIAKPKTTQQNPQIHDFKTTQNFPDLSCQFLGKSLIISEKKNQPLSPAKFSVQAQTSYCVSKAMRWWEKTLKPNMIEIHSAQHLVDELHSAGDSLVIVDFYSPGCGGCKSLHPKICQLAESNPDAIFLKVNYEELKPMCHALNIHVLPFFRFYRGAEGRVCSFSCTISTIKKFKDALAKHNTERYCSLGEAKGLEESEMIKLASIGELSLNSPIPTLANNGLLEELVLEKMDFSNPLNVTPNNAMLVT</sequence>